<proteinExistence type="predicted"/>
<dbReference type="GO" id="GO:0031593">
    <property type="term" value="F:polyubiquitin modification-dependent protein binding"/>
    <property type="evidence" value="ECO:0007669"/>
    <property type="project" value="TreeGrafter"/>
</dbReference>
<evidence type="ECO:0000313" key="4">
    <source>
        <dbReference type="Proteomes" id="UP001230268"/>
    </source>
</evidence>
<dbReference type="CDD" id="cd17039">
    <property type="entry name" value="Ubl_ubiquitin_like"/>
    <property type="match status" value="1"/>
</dbReference>
<organism evidence="3 4">
    <name type="scientific">Babesia gibsoni</name>
    <dbReference type="NCBI Taxonomy" id="33632"/>
    <lineage>
        <taxon>Eukaryota</taxon>
        <taxon>Sar</taxon>
        <taxon>Alveolata</taxon>
        <taxon>Apicomplexa</taxon>
        <taxon>Aconoidasida</taxon>
        <taxon>Piroplasmida</taxon>
        <taxon>Babesiidae</taxon>
        <taxon>Babesia</taxon>
    </lineage>
</organism>
<reference evidence="3" key="1">
    <citation type="submission" date="2023-08" db="EMBL/GenBank/DDBJ databases">
        <title>Draft sequence of the Babesia gibsoni genome.</title>
        <authorList>
            <person name="Yamagishi J.Y."/>
            <person name="Xuan X.X."/>
        </authorList>
    </citation>
    <scope>NUCLEOTIDE SEQUENCE</scope>
    <source>
        <strain evidence="3">Azabu</strain>
    </source>
</reference>
<dbReference type="PROSITE" id="PS00299">
    <property type="entry name" value="UBIQUITIN_1"/>
    <property type="match status" value="1"/>
</dbReference>
<dbReference type="PROSITE" id="PS50053">
    <property type="entry name" value="UBIQUITIN_2"/>
    <property type="match status" value="1"/>
</dbReference>
<feature type="compositionally biased region" description="Low complexity" evidence="1">
    <location>
        <begin position="393"/>
        <end position="403"/>
    </location>
</feature>
<dbReference type="EMBL" id="JAVEPI010000004">
    <property type="protein sequence ID" value="KAK1442301.1"/>
    <property type="molecule type" value="Genomic_DNA"/>
</dbReference>
<dbReference type="InterPro" id="IPR000626">
    <property type="entry name" value="Ubiquitin-like_dom"/>
</dbReference>
<dbReference type="PANTHER" id="PTHR10677">
    <property type="entry name" value="UBIQUILIN"/>
    <property type="match status" value="1"/>
</dbReference>
<evidence type="ECO:0000259" key="2">
    <source>
        <dbReference type="PROSITE" id="PS50053"/>
    </source>
</evidence>
<dbReference type="InterPro" id="IPR029071">
    <property type="entry name" value="Ubiquitin-like_domsf"/>
</dbReference>
<dbReference type="Proteomes" id="UP001230268">
    <property type="component" value="Unassembled WGS sequence"/>
</dbReference>
<comment type="caution">
    <text evidence="3">The sequence shown here is derived from an EMBL/GenBank/DDBJ whole genome shotgun (WGS) entry which is preliminary data.</text>
</comment>
<evidence type="ECO:0000313" key="3">
    <source>
        <dbReference type="EMBL" id="KAK1442301.1"/>
    </source>
</evidence>
<dbReference type="SUPFAM" id="SSF54236">
    <property type="entry name" value="Ubiquitin-like"/>
    <property type="match status" value="1"/>
</dbReference>
<dbReference type="Gene3D" id="3.10.20.90">
    <property type="entry name" value="Phosphatidylinositol 3-kinase Catalytic Subunit, Chain A, domain 1"/>
    <property type="match status" value="1"/>
</dbReference>
<dbReference type="InterPro" id="IPR019954">
    <property type="entry name" value="Ubiquitin_CS"/>
</dbReference>
<dbReference type="InterPro" id="IPR015496">
    <property type="entry name" value="Ubiquilin"/>
</dbReference>
<evidence type="ECO:0000256" key="1">
    <source>
        <dbReference type="SAM" id="MobiDB-lite"/>
    </source>
</evidence>
<dbReference type="PANTHER" id="PTHR10677:SF3">
    <property type="entry name" value="FI07626P-RELATED"/>
    <property type="match status" value="1"/>
</dbReference>
<dbReference type="GO" id="GO:0005829">
    <property type="term" value="C:cytosol"/>
    <property type="evidence" value="ECO:0007669"/>
    <property type="project" value="TreeGrafter"/>
</dbReference>
<feature type="region of interest" description="Disordered" evidence="1">
    <location>
        <begin position="470"/>
        <end position="490"/>
    </location>
</feature>
<dbReference type="Pfam" id="PF00240">
    <property type="entry name" value="ubiquitin"/>
    <property type="match status" value="1"/>
</dbReference>
<dbReference type="AlphaFoldDB" id="A0AAD8LP34"/>
<gene>
    <name evidence="3" type="ORF">BgAZ_403310</name>
</gene>
<sequence>MELLNIRCRLLTGQEVELSVPGDIRIRDVKELIADECHLAADSQRLIFKGQMFMDGNTLGSYGVTSGSVIHVIENSPGPSQGAQPSDRFGDGQGSVDFSDAMASSMGKLMGQFLKPQGSDGDSGRDWDKNMDNMKPFLMQGMKLAEQMARGDNDFGKFASKMFSNFMKPPMMHQDPSRSSYYSGSSFGDEQSHRVANGVRHAGESKGDSASERAETVVNIAKYAITKVSDYLSGTSRSAPQTNGDVKAPSAGMTASELEASLSLTKSSDGIFMKDPKSMASKLPWELLEQLEKVISSVDGTEPPKEDRLDVGHFMERYGAAVRKSGDAIKEVTKFCEGTCAMQSEKLMAMSMMFSLQAALQAEMAMITTVLSKQASRLNASAEADKSATLAESSQDAGSSSTSQEEKSVGSGMGLASKGKQSKKFSGFSARYSETDLYYVPEDYGKVGGKREEDAKKFVSMLTGMSGMQDPFKNPLANRRYGNEPKSSLTDDDILEESTELRTVLNQYRNSTGFKSRMDDFARKTKTLGEEYCTGCIDE</sequence>
<keyword evidence="4" id="KW-1185">Reference proteome</keyword>
<dbReference type="SMART" id="SM00213">
    <property type="entry name" value="UBQ"/>
    <property type="match status" value="1"/>
</dbReference>
<dbReference type="GO" id="GO:0006511">
    <property type="term" value="P:ubiquitin-dependent protein catabolic process"/>
    <property type="evidence" value="ECO:0007669"/>
    <property type="project" value="TreeGrafter"/>
</dbReference>
<feature type="domain" description="Ubiquitin-like" evidence="2">
    <location>
        <begin position="4"/>
        <end position="79"/>
    </location>
</feature>
<name>A0AAD8LP34_BABGI</name>
<accession>A0AAD8LP34</accession>
<feature type="region of interest" description="Disordered" evidence="1">
    <location>
        <begin position="386"/>
        <end position="420"/>
    </location>
</feature>
<feature type="region of interest" description="Disordered" evidence="1">
    <location>
        <begin position="75"/>
        <end position="94"/>
    </location>
</feature>
<protein>
    <recommendedName>
        <fullName evidence="2">Ubiquitin-like domain-containing protein</fullName>
    </recommendedName>
</protein>